<keyword evidence="3 7" id="KW-0812">Transmembrane</keyword>
<evidence type="ECO:0000256" key="6">
    <source>
        <dbReference type="SAM" id="MobiDB-lite"/>
    </source>
</evidence>
<evidence type="ECO:0000256" key="5">
    <source>
        <dbReference type="ARBA" id="ARBA00023136"/>
    </source>
</evidence>
<feature type="transmembrane region" description="Helical" evidence="7">
    <location>
        <begin position="135"/>
        <end position="162"/>
    </location>
</feature>
<dbReference type="Proteomes" id="UP000051442">
    <property type="component" value="Unassembled WGS sequence"/>
</dbReference>
<gene>
    <name evidence="8" type="ORF">FD14_GL002001</name>
</gene>
<evidence type="ECO:0000313" key="9">
    <source>
        <dbReference type="Proteomes" id="UP000051442"/>
    </source>
</evidence>
<comment type="subcellular location">
    <subcellularLocation>
        <location evidence="1">Cell membrane</location>
        <topology evidence="1">Multi-pass membrane protein</topology>
    </subcellularLocation>
</comment>
<dbReference type="NCBIfam" id="TIGR00765">
    <property type="entry name" value="yihY_not_rbn"/>
    <property type="match status" value="1"/>
</dbReference>
<keyword evidence="9" id="KW-1185">Reference proteome</keyword>
<dbReference type="GO" id="GO:0005886">
    <property type="term" value="C:plasma membrane"/>
    <property type="evidence" value="ECO:0007669"/>
    <property type="project" value="UniProtKB-SubCell"/>
</dbReference>
<feature type="transmembrane region" description="Helical" evidence="7">
    <location>
        <begin position="182"/>
        <end position="202"/>
    </location>
</feature>
<feature type="compositionally biased region" description="Basic residues" evidence="6">
    <location>
        <begin position="301"/>
        <end position="315"/>
    </location>
</feature>
<dbReference type="Pfam" id="PF03631">
    <property type="entry name" value="Virul_fac_BrkB"/>
    <property type="match status" value="1"/>
</dbReference>
<dbReference type="PATRIC" id="fig|1423804.4.peg.2169"/>
<feature type="transmembrane region" description="Helical" evidence="7">
    <location>
        <begin position="36"/>
        <end position="58"/>
    </location>
</feature>
<evidence type="ECO:0000256" key="3">
    <source>
        <dbReference type="ARBA" id="ARBA00022692"/>
    </source>
</evidence>
<protein>
    <submittedName>
        <fullName evidence="8">Ribonuclease BN-like family protein</fullName>
    </submittedName>
</protein>
<dbReference type="PIRSF" id="PIRSF035875">
    <property type="entry name" value="RNase_BN"/>
    <property type="match status" value="1"/>
</dbReference>
<dbReference type="STRING" id="1423804.FD14_GL002001"/>
<name>A0A0R2EQ36_9LACO</name>
<keyword evidence="4 7" id="KW-1133">Transmembrane helix</keyword>
<sequence>MAANDPQQTKHDWLAFVKFFWQRYLRANISDSAAVLSYYMLLSVFPIMLIAGNLIAYLKFDTTRILGYIEPLLPEPVFQTMSPIIRSFLEQGSTETFSLGILVTIWSAGRAVSAFQRSIDQAYGIKTPNAIFSRFFSFLFILLIIIAIVLIGLLFSLSEWLGEILKPWLSISNQFTDLVGSVRWPISFAGILLLSAVLYAVVPSAKVKLRYVWLGALVTTVGWLALAQGFSIYISYFARNITGYKTIGTFVVLLIWMNVSSLILLIGGVVNATIQEWRQGKIEALNLSATIMNQARTLHRKQQLAAKKRRRPKSKKGAERSAKPRRKQ</sequence>
<evidence type="ECO:0000256" key="1">
    <source>
        <dbReference type="ARBA" id="ARBA00004651"/>
    </source>
</evidence>
<dbReference type="PANTHER" id="PTHR30213">
    <property type="entry name" value="INNER MEMBRANE PROTEIN YHJD"/>
    <property type="match status" value="1"/>
</dbReference>
<accession>A0A0R2EQ36</accession>
<organism evidence="8 9">
    <name type="scientific">Secundilactobacillus similis DSM 23365 = JCM 2765</name>
    <dbReference type="NCBI Taxonomy" id="1423804"/>
    <lineage>
        <taxon>Bacteria</taxon>
        <taxon>Bacillati</taxon>
        <taxon>Bacillota</taxon>
        <taxon>Bacilli</taxon>
        <taxon>Lactobacillales</taxon>
        <taxon>Lactobacillaceae</taxon>
        <taxon>Secundilactobacillus</taxon>
    </lineage>
</organism>
<dbReference type="OrthoDB" id="9775903at2"/>
<evidence type="ECO:0000256" key="7">
    <source>
        <dbReference type="SAM" id="Phobius"/>
    </source>
</evidence>
<feature type="region of interest" description="Disordered" evidence="6">
    <location>
        <begin position="301"/>
        <end position="328"/>
    </location>
</feature>
<dbReference type="AlphaFoldDB" id="A0A0R2EQ36"/>
<evidence type="ECO:0000256" key="4">
    <source>
        <dbReference type="ARBA" id="ARBA00022989"/>
    </source>
</evidence>
<dbReference type="PANTHER" id="PTHR30213:SF0">
    <property type="entry name" value="UPF0761 MEMBRANE PROTEIN YIHY"/>
    <property type="match status" value="1"/>
</dbReference>
<evidence type="ECO:0000256" key="2">
    <source>
        <dbReference type="ARBA" id="ARBA00022475"/>
    </source>
</evidence>
<feature type="transmembrane region" description="Helical" evidence="7">
    <location>
        <begin position="214"/>
        <end position="238"/>
    </location>
</feature>
<dbReference type="RefSeq" id="WP_054735766.1">
    <property type="nucleotide sequence ID" value="NZ_AYZM01000149.1"/>
</dbReference>
<reference evidence="8 9" key="1">
    <citation type="journal article" date="2015" name="Genome Announc.">
        <title>Expanding the biotechnology potential of lactobacilli through comparative genomics of 213 strains and associated genera.</title>
        <authorList>
            <person name="Sun Z."/>
            <person name="Harris H.M."/>
            <person name="McCann A."/>
            <person name="Guo C."/>
            <person name="Argimon S."/>
            <person name="Zhang W."/>
            <person name="Yang X."/>
            <person name="Jeffery I.B."/>
            <person name="Cooney J.C."/>
            <person name="Kagawa T.F."/>
            <person name="Liu W."/>
            <person name="Song Y."/>
            <person name="Salvetti E."/>
            <person name="Wrobel A."/>
            <person name="Rasinkangas P."/>
            <person name="Parkhill J."/>
            <person name="Rea M.C."/>
            <person name="O'Sullivan O."/>
            <person name="Ritari J."/>
            <person name="Douillard F.P."/>
            <person name="Paul Ross R."/>
            <person name="Yang R."/>
            <person name="Briner A.E."/>
            <person name="Felis G.E."/>
            <person name="de Vos W.M."/>
            <person name="Barrangou R."/>
            <person name="Klaenhammer T.R."/>
            <person name="Caufield P.W."/>
            <person name="Cui Y."/>
            <person name="Zhang H."/>
            <person name="O'Toole P.W."/>
        </authorList>
    </citation>
    <scope>NUCLEOTIDE SEQUENCE [LARGE SCALE GENOMIC DNA]</scope>
    <source>
        <strain evidence="8 9">DSM 23365</strain>
    </source>
</reference>
<dbReference type="EMBL" id="AYZM01000149">
    <property type="protein sequence ID" value="KRN18464.1"/>
    <property type="molecule type" value="Genomic_DNA"/>
</dbReference>
<evidence type="ECO:0000313" key="8">
    <source>
        <dbReference type="EMBL" id="KRN18464.1"/>
    </source>
</evidence>
<feature type="transmembrane region" description="Helical" evidence="7">
    <location>
        <begin position="250"/>
        <end position="274"/>
    </location>
</feature>
<proteinExistence type="predicted"/>
<keyword evidence="5 7" id="KW-0472">Membrane</keyword>
<keyword evidence="2" id="KW-1003">Cell membrane</keyword>
<dbReference type="InterPro" id="IPR017039">
    <property type="entry name" value="Virul_fac_BrkB"/>
</dbReference>
<comment type="caution">
    <text evidence="8">The sequence shown here is derived from an EMBL/GenBank/DDBJ whole genome shotgun (WGS) entry which is preliminary data.</text>
</comment>